<dbReference type="Proteomes" id="UP000010422">
    <property type="component" value="Unassembled WGS sequence"/>
</dbReference>
<evidence type="ECO:0000313" key="1">
    <source>
        <dbReference type="EMBL" id="CCJ28952.1"/>
    </source>
</evidence>
<gene>
    <name evidence="1" type="ORF">PNEJI1_003039</name>
</gene>
<reference evidence="1 2" key="1">
    <citation type="journal article" date="2012" name="MBio">
        <title>De novo assembly of the Pneumocystis jirovecii genome from a single bronchoalveolar lavage fluid specimen from a patient.</title>
        <authorList>
            <person name="Cisse O.H."/>
            <person name="Pagni M."/>
            <person name="Hauser P.M."/>
        </authorList>
    </citation>
    <scope>NUCLEOTIDE SEQUENCE [LARGE SCALE GENOMIC DNA]</scope>
    <source>
        <strain evidence="1 2">SE8</strain>
    </source>
</reference>
<dbReference type="VEuPathDB" id="FungiDB:PNEJI1_003039"/>
<comment type="caution">
    <text evidence="1">The sequence shown here is derived from an EMBL/GenBank/DDBJ whole genome shotgun (WGS) entry which is preliminary data.</text>
</comment>
<protein>
    <submittedName>
        <fullName evidence="1">Uncharacterized protein</fullName>
    </submittedName>
</protein>
<accession>L0P9S2</accession>
<name>L0P9S2_PNEJI</name>
<dbReference type="EMBL" id="CAKM01000138">
    <property type="protein sequence ID" value="CCJ28952.1"/>
    <property type="molecule type" value="Genomic_DNA"/>
</dbReference>
<dbReference type="InParanoid" id="L0P9S2"/>
<organism evidence="2">
    <name type="scientific">Pneumocystis jirovecii</name>
    <name type="common">Human pneumocystis pneumonia agent</name>
    <dbReference type="NCBI Taxonomy" id="42068"/>
    <lineage>
        <taxon>Eukaryota</taxon>
        <taxon>Fungi</taxon>
        <taxon>Dikarya</taxon>
        <taxon>Ascomycota</taxon>
        <taxon>Taphrinomycotina</taxon>
        <taxon>Pneumocystomycetes</taxon>
        <taxon>Pneumocystaceae</taxon>
        <taxon>Pneumocystis</taxon>
    </lineage>
</organism>
<dbReference type="AlphaFoldDB" id="L0P9S2"/>
<evidence type="ECO:0000313" key="2">
    <source>
        <dbReference type="Proteomes" id="UP000010422"/>
    </source>
</evidence>
<proteinExistence type="predicted"/>
<sequence>MFFRVKKLAEKNPYFKGTKFSNMVAGFLNILIDISALPYGETINILNNIKIYFVNNIRKNKVYLM</sequence>